<name>A0ABS1H3I9_9BACL</name>
<organism evidence="1 2">
    <name type="scientific">Viridibacillus soli</name>
    <dbReference type="NCBI Taxonomy" id="2798301"/>
    <lineage>
        <taxon>Bacteria</taxon>
        <taxon>Bacillati</taxon>
        <taxon>Bacillota</taxon>
        <taxon>Bacilli</taxon>
        <taxon>Bacillales</taxon>
        <taxon>Caryophanaceae</taxon>
        <taxon>Viridibacillus</taxon>
    </lineage>
</organism>
<dbReference type="RefSeq" id="WP_200747967.1">
    <property type="nucleotide sequence ID" value="NZ_JAEOAH010000003.1"/>
</dbReference>
<dbReference type="Pfam" id="PF13079">
    <property type="entry name" value="DUF3916"/>
    <property type="match status" value="1"/>
</dbReference>
<evidence type="ECO:0000313" key="2">
    <source>
        <dbReference type="Proteomes" id="UP000618943"/>
    </source>
</evidence>
<dbReference type="Proteomes" id="UP000618943">
    <property type="component" value="Unassembled WGS sequence"/>
</dbReference>
<comment type="caution">
    <text evidence="1">The sequence shown here is derived from an EMBL/GenBank/DDBJ whole genome shotgun (WGS) entry which is preliminary data.</text>
</comment>
<sequence length="168" mass="20057">MRKKKVRGLKKKTNSMVKRIEEETMAFPTDYYHSYWHMHLPVADAFIDSNKTPFAIKRLCIQTLINQVEHLTSIKPESDEKLRVVAAIDWPRLSDSQIIVFKDEEYYSRFFNRNDEDQKWTLLSNERDLQREMGISISTKLHIIGYNELISDEDYHQEGEIWFIGEVR</sequence>
<proteinExistence type="predicted"/>
<protein>
    <submittedName>
        <fullName evidence="1">DUF3916 domain-containing protein</fullName>
    </submittedName>
</protein>
<dbReference type="EMBL" id="JAEOAH010000003">
    <property type="protein sequence ID" value="MBK3493966.1"/>
    <property type="molecule type" value="Genomic_DNA"/>
</dbReference>
<accession>A0ABS1H3I9</accession>
<reference evidence="1 2" key="1">
    <citation type="submission" date="2020-12" db="EMBL/GenBank/DDBJ databases">
        <title>YIM B01967 draft genome.</title>
        <authorList>
            <person name="Yan X."/>
        </authorList>
    </citation>
    <scope>NUCLEOTIDE SEQUENCE [LARGE SCALE GENOMIC DNA]</scope>
    <source>
        <strain evidence="1 2">YIM B01967</strain>
    </source>
</reference>
<evidence type="ECO:0000313" key="1">
    <source>
        <dbReference type="EMBL" id="MBK3493966.1"/>
    </source>
</evidence>
<dbReference type="InterPro" id="IPR025075">
    <property type="entry name" value="DUF3916"/>
</dbReference>
<keyword evidence="2" id="KW-1185">Reference proteome</keyword>
<gene>
    <name evidence="1" type="ORF">JFL43_03650</name>
</gene>